<evidence type="ECO:0000313" key="5">
    <source>
        <dbReference type="Proteomes" id="UP001143480"/>
    </source>
</evidence>
<dbReference type="Gene3D" id="1.10.10.10">
    <property type="entry name" value="Winged helix-like DNA-binding domain superfamily/Winged helix DNA-binding domain"/>
    <property type="match status" value="1"/>
</dbReference>
<keyword evidence="5" id="KW-1185">Reference proteome</keyword>
<feature type="domain" description="Bacterial transcriptional activator" evidence="3">
    <location>
        <begin position="585"/>
        <end position="722"/>
    </location>
</feature>
<keyword evidence="2" id="KW-0472">Membrane</keyword>
<dbReference type="InterPro" id="IPR011990">
    <property type="entry name" value="TPR-like_helical_dom_sf"/>
</dbReference>
<organism evidence="4 5">
    <name type="scientific">Dactylosporangium matsuzakiense</name>
    <dbReference type="NCBI Taxonomy" id="53360"/>
    <lineage>
        <taxon>Bacteria</taxon>
        <taxon>Bacillati</taxon>
        <taxon>Actinomycetota</taxon>
        <taxon>Actinomycetes</taxon>
        <taxon>Micromonosporales</taxon>
        <taxon>Micromonosporaceae</taxon>
        <taxon>Dactylosporangium</taxon>
    </lineage>
</organism>
<dbReference type="PANTHER" id="PTHR35807">
    <property type="entry name" value="TRANSCRIPTIONAL REGULATOR REDD-RELATED"/>
    <property type="match status" value="1"/>
</dbReference>
<dbReference type="Proteomes" id="UP001143480">
    <property type="component" value="Unassembled WGS sequence"/>
</dbReference>
<reference evidence="4" key="1">
    <citation type="journal article" date="2014" name="Int. J. Syst. Evol. Microbiol.">
        <title>Complete genome sequence of Corynebacterium casei LMG S-19264T (=DSM 44701T), isolated from a smear-ripened cheese.</title>
        <authorList>
            <consortium name="US DOE Joint Genome Institute (JGI-PGF)"/>
            <person name="Walter F."/>
            <person name="Albersmeier A."/>
            <person name="Kalinowski J."/>
            <person name="Ruckert C."/>
        </authorList>
    </citation>
    <scope>NUCLEOTIDE SEQUENCE</scope>
    <source>
        <strain evidence="4">VKM Ac-1321</strain>
    </source>
</reference>
<evidence type="ECO:0000259" key="3">
    <source>
        <dbReference type="SMART" id="SM01043"/>
    </source>
</evidence>
<feature type="transmembrane region" description="Helical" evidence="2">
    <location>
        <begin position="52"/>
        <end position="76"/>
    </location>
</feature>
<keyword evidence="2" id="KW-0812">Transmembrane</keyword>
<evidence type="ECO:0000256" key="1">
    <source>
        <dbReference type="SAM" id="MobiDB-lite"/>
    </source>
</evidence>
<evidence type="ECO:0000313" key="4">
    <source>
        <dbReference type="EMBL" id="GLL08688.1"/>
    </source>
</evidence>
<dbReference type="InterPro" id="IPR051677">
    <property type="entry name" value="AfsR-DnrI-RedD_regulator"/>
</dbReference>
<proteinExistence type="predicted"/>
<feature type="compositionally biased region" description="Low complexity" evidence="1">
    <location>
        <begin position="430"/>
        <end position="449"/>
    </location>
</feature>
<protein>
    <recommendedName>
        <fullName evidence="3">Bacterial transcriptional activator domain-containing protein</fullName>
    </recommendedName>
</protein>
<comment type="caution">
    <text evidence="4">The sequence shown here is derived from an EMBL/GenBank/DDBJ whole genome shotgun (WGS) entry which is preliminary data.</text>
</comment>
<reference evidence="4" key="2">
    <citation type="submission" date="2023-01" db="EMBL/GenBank/DDBJ databases">
        <authorList>
            <person name="Sun Q."/>
            <person name="Evtushenko L."/>
        </authorList>
    </citation>
    <scope>NUCLEOTIDE SEQUENCE</scope>
    <source>
        <strain evidence="4">VKM Ac-1321</strain>
    </source>
</reference>
<gene>
    <name evidence="4" type="ORF">GCM10017581_104560</name>
</gene>
<dbReference type="InterPro" id="IPR005158">
    <property type="entry name" value="BTAD"/>
</dbReference>
<sequence length="726" mass="75726">MRAVARVLRAVGASAVVMAVLVVLPMALVAVGRAVWWDWAAIIAQPLSAPGALTFALGVGWLVWAVLIWTVVADLAAAVRGRHQRPRLLPVPVFTAVTAAVSGILLAFSAGRTGGAPGGAHATVSTVLDDHVRTPDAGSASARTQPFLLTHDETDVLAGVPLPGGWLPGAAVGAIAAAVTLRWREHRRAYQPKPLQPAPDHIGLPPLPATVQRLLRAVDADTSASEDATDEEFASAMQPRLDATLPWFERLPTGEVPLSGPGAADAARGLLVTTAAAPDNGVTIWLTTASAVALLGRDAVQHLHPGSTAVQSGPATGRSGPIRLYRDQDPEDRSDVTITLVLAAAAATGTRTDRGLNADPRTGDEPRPRIVRIHGAAAGVPWTVAGDGTVTHTAAPAAGPPIRLPVLNQATALDILAALEVLPELTPSNDRTAGATGDTGPAPAAARPDAATDCGLPAGPPATPVPGAARRLVIQILGDVAVRRPHPDGSLSPIDIRRTAARELLVLLTIHRTGISGDDLIEAIWPEVTRKAATNRFRTTMYELRTALRAAAGQPVLIHDEPATPTSTNRGGARLYRLQPSAVEADLWQLHDLLDDAAATINPARRRELLNAAASTAAGELATGWSHAWLPPHRERTVARLIDAYTFLADTEPDHDAAIALLRAALRHAPYNEALYRNRIRRHVAAGDHAGAALAAATLTEHLGTAGLTPQPVTASLITALTQSSL</sequence>
<feature type="transmembrane region" description="Helical" evidence="2">
    <location>
        <begin position="88"/>
        <end position="108"/>
    </location>
</feature>
<feature type="region of interest" description="Disordered" evidence="1">
    <location>
        <begin position="427"/>
        <end position="449"/>
    </location>
</feature>
<dbReference type="AlphaFoldDB" id="A0A9W6KWN6"/>
<keyword evidence="2" id="KW-1133">Transmembrane helix</keyword>
<dbReference type="SMART" id="SM01043">
    <property type="entry name" value="BTAD"/>
    <property type="match status" value="1"/>
</dbReference>
<dbReference type="EMBL" id="BSFP01000174">
    <property type="protein sequence ID" value="GLL08688.1"/>
    <property type="molecule type" value="Genomic_DNA"/>
</dbReference>
<accession>A0A9W6KWN6</accession>
<dbReference type="Gene3D" id="1.25.40.10">
    <property type="entry name" value="Tetratricopeptide repeat domain"/>
    <property type="match status" value="1"/>
</dbReference>
<feature type="transmembrane region" description="Helical" evidence="2">
    <location>
        <begin position="7"/>
        <end position="32"/>
    </location>
</feature>
<dbReference type="InterPro" id="IPR036388">
    <property type="entry name" value="WH-like_DNA-bd_sf"/>
</dbReference>
<evidence type="ECO:0000256" key="2">
    <source>
        <dbReference type="SAM" id="Phobius"/>
    </source>
</evidence>
<name>A0A9W6KWN6_9ACTN</name>